<reference evidence="3" key="2">
    <citation type="submission" date="2025-09" db="UniProtKB">
        <authorList>
            <consortium name="Ensembl"/>
        </authorList>
    </citation>
    <scope>IDENTIFICATION</scope>
</reference>
<dbReference type="SUPFAM" id="SSF82895">
    <property type="entry name" value="TSP-1 type 1 repeat"/>
    <property type="match status" value="4"/>
</dbReference>
<dbReference type="InterPro" id="IPR036383">
    <property type="entry name" value="TSP1_rpt_sf"/>
</dbReference>
<evidence type="ECO:0000256" key="2">
    <source>
        <dbReference type="ARBA" id="ARBA00023157"/>
    </source>
</evidence>
<dbReference type="PANTHER" id="PTHR22906">
    <property type="entry name" value="PROPERDIN"/>
    <property type="match status" value="1"/>
</dbReference>
<dbReference type="PANTHER" id="PTHR22906:SF21">
    <property type="entry name" value="SEMA DOMAIN-CONTAINING PROTEIN"/>
    <property type="match status" value="1"/>
</dbReference>
<dbReference type="SMART" id="SM00209">
    <property type="entry name" value="TSP1"/>
    <property type="match status" value="4"/>
</dbReference>
<dbReference type="Ensembl" id="ENSCPBT00000008468.1">
    <property type="protein sequence ID" value="ENSCPBP00000007026.1"/>
    <property type="gene ID" value="ENSCPBG00000005529.1"/>
</dbReference>
<name>A0A8C3FDE3_CHRPI</name>
<evidence type="ECO:0000313" key="3">
    <source>
        <dbReference type="Ensembl" id="ENSCPBP00000007026.1"/>
    </source>
</evidence>
<dbReference type="InterPro" id="IPR052065">
    <property type="entry name" value="Compl_asym_regulator"/>
</dbReference>
<dbReference type="GeneTree" id="ENSGT00440000038972"/>
<protein>
    <recommendedName>
        <fullName evidence="5">Properdin</fullName>
    </recommendedName>
</protein>
<evidence type="ECO:0008006" key="5">
    <source>
        <dbReference type="Google" id="ProtNLM"/>
    </source>
</evidence>
<dbReference type="OMA" id="AMESEQC"/>
<keyword evidence="2" id="KW-1015">Disulfide bond</keyword>
<proteinExistence type="predicted"/>
<dbReference type="Pfam" id="PF00090">
    <property type="entry name" value="TSP_1"/>
    <property type="match status" value="4"/>
</dbReference>
<evidence type="ECO:0000256" key="1">
    <source>
        <dbReference type="ARBA" id="ARBA00022737"/>
    </source>
</evidence>
<sequence>MAWLLLEASGQGGTPPVPLTVWDCPVGSCPQPCEHRWWPVAGRWASPVARPAREPEGRGWGIRRGAGPVGLRAGQGCPALCSPRPCPFSGPVNGAWAPWGEWSDCDAECRGGVRSRTRSCADPPPKNGGQPCPGDAVEACHPGTCEDGHLQCRADPACRLDGGWGAWGPPWTPCSVSCGGLGHMTRARGCTSPPPANGGKDCVGRSVRTRTCTSPPPKNGGARCPGEKYQGLLTRPVSPVHGSWTPWSPWSDCPVTCGNGTHVRTRACINPPPRNNGSACAGPEAEAQGCAARPCPGEWPAERCDWSAWSPCSRSCGIGLATRTGTCACPSPEGPSAPCNDSARQEVEPCYLRPCEGRGSPGGREGGAGASVRSACSGAPIWPARGGVPCMNRSS</sequence>
<reference evidence="3" key="1">
    <citation type="submission" date="2025-08" db="UniProtKB">
        <authorList>
            <consortium name="Ensembl"/>
        </authorList>
    </citation>
    <scope>IDENTIFICATION</scope>
</reference>
<keyword evidence="1" id="KW-0677">Repeat</keyword>
<dbReference type="PROSITE" id="PS50092">
    <property type="entry name" value="TSP1"/>
    <property type="match status" value="4"/>
</dbReference>
<accession>A0A8C3FDE3</accession>
<keyword evidence="4" id="KW-1185">Reference proteome</keyword>
<organism evidence="3 4">
    <name type="scientific">Chrysemys picta bellii</name>
    <name type="common">Western painted turtle</name>
    <name type="synonym">Emys bellii</name>
    <dbReference type="NCBI Taxonomy" id="8478"/>
    <lineage>
        <taxon>Eukaryota</taxon>
        <taxon>Metazoa</taxon>
        <taxon>Chordata</taxon>
        <taxon>Craniata</taxon>
        <taxon>Vertebrata</taxon>
        <taxon>Euteleostomi</taxon>
        <taxon>Archelosauria</taxon>
        <taxon>Testudinata</taxon>
        <taxon>Testudines</taxon>
        <taxon>Cryptodira</taxon>
        <taxon>Durocryptodira</taxon>
        <taxon>Testudinoidea</taxon>
        <taxon>Emydidae</taxon>
        <taxon>Chrysemys</taxon>
    </lineage>
</organism>
<dbReference type="PRINTS" id="PR01705">
    <property type="entry name" value="TSP1REPEAT"/>
</dbReference>
<dbReference type="AlphaFoldDB" id="A0A8C3FDE3"/>
<evidence type="ECO:0000313" key="4">
    <source>
        <dbReference type="Proteomes" id="UP000694380"/>
    </source>
</evidence>
<dbReference type="InterPro" id="IPR000884">
    <property type="entry name" value="TSP1_rpt"/>
</dbReference>
<dbReference type="Proteomes" id="UP000694380">
    <property type="component" value="Unplaced"/>
</dbReference>
<dbReference type="Gene3D" id="2.20.100.10">
    <property type="entry name" value="Thrombospondin type-1 (TSP1) repeat"/>
    <property type="match status" value="4"/>
</dbReference>